<protein>
    <recommendedName>
        <fullName evidence="1">ATP-dependent DNA helicase</fullName>
        <ecNumber evidence="1">5.6.2.3</ecNumber>
    </recommendedName>
</protein>
<comment type="catalytic activity">
    <reaction evidence="1">
        <text>ATP + H2O = ADP + phosphate + H(+)</text>
        <dbReference type="Rhea" id="RHEA:13065"/>
        <dbReference type="ChEBI" id="CHEBI:15377"/>
        <dbReference type="ChEBI" id="CHEBI:15378"/>
        <dbReference type="ChEBI" id="CHEBI:30616"/>
        <dbReference type="ChEBI" id="CHEBI:43474"/>
        <dbReference type="ChEBI" id="CHEBI:456216"/>
        <dbReference type="EC" id="5.6.2.3"/>
    </reaction>
</comment>
<evidence type="ECO:0000313" key="3">
    <source>
        <dbReference type="EMBL" id="KOF94418.1"/>
    </source>
</evidence>
<keyword evidence="1" id="KW-0233">DNA recombination</keyword>
<reference evidence="3" key="1">
    <citation type="submission" date="2015-07" db="EMBL/GenBank/DDBJ databases">
        <title>MeaNS - Measles Nucleotide Surveillance Program.</title>
        <authorList>
            <person name="Tran T."/>
            <person name="Druce J."/>
        </authorList>
    </citation>
    <scope>NUCLEOTIDE SEQUENCE</scope>
    <source>
        <strain evidence="3">UCB-OBI-ISO-001</strain>
        <tissue evidence="3">Gonad</tissue>
    </source>
</reference>
<dbReference type="GO" id="GO:0000723">
    <property type="term" value="P:telomere maintenance"/>
    <property type="evidence" value="ECO:0007669"/>
    <property type="project" value="InterPro"/>
</dbReference>
<evidence type="ECO:0000256" key="1">
    <source>
        <dbReference type="RuleBase" id="RU363044"/>
    </source>
</evidence>
<dbReference type="PANTHER" id="PTHR10492">
    <property type="match status" value="1"/>
</dbReference>
<keyword evidence="1" id="KW-0378">Hydrolase</keyword>
<dbReference type="AlphaFoldDB" id="A0A0L8HYU9"/>
<dbReference type="GO" id="GO:0043139">
    <property type="term" value="F:5'-3' DNA helicase activity"/>
    <property type="evidence" value="ECO:0007669"/>
    <property type="project" value="UniProtKB-EC"/>
</dbReference>
<dbReference type="GO" id="GO:0005524">
    <property type="term" value="F:ATP binding"/>
    <property type="evidence" value="ECO:0007669"/>
    <property type="project" value="UniProtKB-KW"/>
</dbReference>
<keyword evidence="1" id="KW-0547">Nucleotide-binding</keyword>
<feature type="domain" description="DNA helicase Pif1-like DEAD-box helicase" evidence="2">
    <location>
        <begin position="27"/>
        <end position="192"/>
    </location>
</feature>
<comment type="similarity">
    <text evidence="1">Belongs to the helicase family.</text>
</comment>
<dbReference type="Pfam" id="PF05970">
    <property type="entry name" value="PIF1"/>
    <property type="match status" value="1"/>
</dbReference>
<dbReference type="InterPro" id="IPR027417">
    <property type="entry name" value="P-loop_NTPase"/>
</dbReference>
<dbReference type="EMBL" id="KQ416959">
    <property type="protein sequence ID" value="KOF94418.1"/>
    <property type="molecule type" value="Genomic_DNA"/>
</dbReference>
<sequence>MPEIIAKEYNYDSESLRIVSTNVYNTLNTDQKHDFDMVVNSVLQRQENKVFALSTSGGTNKAYLINAIIDFLHSEKKIILATALSGIAGTLLPKSQTFHSRFKVPLNITPPPYCNVSSQDATTQLFRMTNLIIVNEVSQGDKLIYEWLDHSLRDIRANESLFGGILPVVKRDSRAQIVQATLKTLYIWKSVMESKEKHEGTKFFKCNFRNLFKRHQFRTTFILRPTEECDSN</sequence>
<dbReference type="InterPro" id="IPR010285">
    <property type="entry name" value="DNA_helicase_pif1-like_DEAD"/>
</dbReference>
<accession>A0A0L8HYU9</accession>
<keyword evidence="1" id="KW-0234">DNA repair</keyword>
<keyword evidence="1" id="KW-0347">Helicase</keyword>
<dbReference type="GO" id="GO:0016887">
    <property type="term" value="F:ATP hydrolysis activity"/>
    <property type="evidence" value="ECO:0007669"/>
    <property type="project" value="RHEA"/>
</dbReference>
<organism evidence="3">
    <name type="scientific">Octopus bimaculoides</name>
    <name type="common">California two-spotted octopus</name>
    <dbReference type="NCBI Taxonomy" id="37653"/>
    <lineage>
        <taxon>Eukaryota</taxon>
        <taxon>Metazoa</taxon>
        <taxon>Spiralia</taxon>
        <taxon>Lophotrochozoa</taxon>
        <taxon>Mollusca</taxon>
        <taxon>Cephalopoda</taxon>
        <taxon>Coleoidea</taxon>
        <taxon>Octopodiformes</taxon>
        <taxon>Octopoda</taxon>
        <taxon>Incirrata</taxon>
        <taxon>Octopodidae</taxon>
        <taxon>Octopus</taxon>
    </lineage>
</organism>
<name>A0A0L8HYU9_OCTBM</name>
<dbReference type="GO" id="GO:0006281">
    <property type="term" value="P:DNA repair"/>
    <property type="evidence" value="ECO:0007669"/>
    <property type="project" value="UniProtKB-KW"/>
</dbReference>
<dbReference type="EC" id="5.6.2.3" evidence="1"/>
<comment type="cofactor">
    <cofactor evidence="1">
        <name>Mg(2+)</name>
        <dbReference type="ChEBI" id="CHEBI:18420"/>
    </cofactor>
</comment>
<keyword evidence="1" id="KW-0227">DNA damage</keyword>
<dbReference type="Gene3D" id="3.40.50.300">
    <property type="entry name" value="P-loop containing nucleotide triphosphate hydrolases"/>
    <property type="match status" value="1"/>
</dbReference>
<dbReference type="PANTHER" id="PTHR10492:SF95">
    <property type="entry name" value="HELITRON HELICASE-LIKE DOMAIN-CONTAINING PROTEIN"/>
    <property type="match status" value="1"/>
</dbReference>
<gene>
    <name evidence="3" type="ORF">OCBIM_22001741mg</name>
</gene>
<evidence type="ECO:0000259" key="2">
    <source>
        <dbReference type="Pfam" id="PF05970"/>
    </source>
</evidence>
<dbReference type="GO" id="GO:0006310">
    <property type="term" value="P:DNA recombination"/>
    <property type="evidence" value="ECO:0007669"/>
    <property type="project" value="UniProtKB-KW"/>
</dbReference>
<keyword evidence="1" id="KW-0067">ATP-binding</keyword>
<proteinExistence type="inferred from homology"/>